<dbReference type="Pfam" id="PF13527">
    <property type="entry name" value="Acetyltransf_9"/>
    <property type="match status" value="1"/>
</dbReference>
<comment type="caution">
    <text evidence="2">The sequence shown here is derived from an EMBL/GenBank/DDBJ whole genome shotgun (WGS) entry which is preliminary data.</text>
</comment>
<dbReference type="Gene3D" id="3.40.630.30">
    <property type="match status" value="1"/>
</dbReference>
<proteinExistence type="predicted"/>
<dbReference type="Proteomes" id="UP000014411">
    <property type="component" value="Unassembled WGS sequence"/>
</dbReference>
<gene>
    <name evidence="2" type="ORF">RGCCGE502_25838</name>
</gene>
<keyword evidence="3" id="KW-1185">Reference proteome</keyword>
<reference evidence="2 3" key="1">
    <citation type="journal article" date="2012" name="J. Bacteriol.">
        <title>Genome sequence of Rhizobium grahamii CCGE502, a broad-host-range symbiont with low nodulation competitiveness in Phaseolus vulgaris.</title>
        <authorList>
            <person name="Althabegoiti M.J."/>
            <person name="Lozano L."/>
            <person name="Torres-Tejerizo G."/>
            <person name="Ormeno-Orrillo E."/>
            <person name="Rogel M.A."/>
            <person name="Gonzalez V."/>
            <person name="Martinez-Romero E."/>
        </authorList>
    </citation>
    <scope>NUCLEOTIDE SEQUENCE [LARGE SCALE GENOMIC DNA]</scope>
    <source>
        <strain evidence="2 3">CCGE 502</strain>
    </source>
</reference>
<accession>S3H8Z9</accession>
<sequence length="193" mass="20862">MLIIGPLAAIPKPRYLGLRPDTGKREILMKIRPEQPSDIVAIRQLTKAAFAQMEYSSQTEAEIVDALRKANALTISLVAVEDAAVIGHVAFSPVTIDGEHMGWYGLGPVSVMPDRQSQGIGGKLIRDGLARLTDIGAKGCVVLGDPGYYTRFGFQNDANLIFEAAPPEYFMRLVFDGPTPAGKVSYHDGFNAT</sequence>
<name>S3H8Z9_9HYPH</name>
<dbReference type="EMBL" id="AEYE02000031">
    <property type="protein sequence ID" value="EPE95372.1"/>
    <property type="molecule type" value="Genomic_DNA"/>
</dbReference>
<evidence type="ECO:0000313" key="2">
    <source>
        <dbReference type="EMBL" id="EPE95372.1"/>
    </source>
</evidence>
<dbReference type="PROSITE" id="PS51186">
    <property type="entry name" value="GNAT"/>
    <property type="match status" value="1"/>
</dbReference>
<dbReference type="HOGENOM" id="CLU_081840_2_0_5"/>
<dbReference type="CDD" id="cd04301">
    <property type="entry name" value="NAT_SF"/>
    <property type="match status" value="1"/>
</dbReference>
<keyword evidence="2" id="KW-0808">Transferase</keyword>
<dbReference type="STRING" id="990285.RGCCGE502_25838"/>
<dbReference type="InterPro" id="IPR016181">
    <property type="entry name" value="Acyl_CoA_acyltransferase"/>
</dbReference>
<dbReference type="AlphaFoldDB" id="S3H8Z9"/>
<evidence type="ECO:0000259" key="1">
    <source>
        <dbReference type="PROSITE" id="PS51186"/>
    </source>
</evidence>
<protein>
    <submittedName>
        <fullName evidence="2">GCN5-like N-acetyltransferase</fullName>
    </submittedName>
</protein>
<dbReference type="GO" id="GO:0016747">
    <property type="term" value="F:acyltransferase activity, transferring groups other than amino-acyl groups"/>
    <property type="evidence" value="ECO:0007669"/>
    <property type="project" value="InterPro"/>
</dbReference>
<feature type="domain" description="N-acetyltransferase" evidence="1">
    <location>
        <begin position="29"/>
        <end position="176"/>
    </location>
</feature>
<dbReference type="InterPro" id="IPR050276">
    <property type="entry name" value="MshD_Acetyltransferase"/>
</dbReference>
<dbReference type="eggNOG" id="COG3153">
    <property type="taxonomic scope" value="Bacteria"/>
</dbReference>
<dbReference type="PANTHER" id="PTHR43617">
    <property type="entry name" value="L-AMINO ACID N-ACETYLTRANSFERASE"/>
    <property type="match status" value="1"/>
</dbReference>
<organism evidence="2 3">
    <name type="scientific">Rhizobium grahamii CCGE 502</name>
    <dbReference type="NCBI Taxonomy" id="990285"/>
    <lineage>
        <taxon>Bacteria</taxon>
        <taxon>Pseudomonadati</taxon>
        <taxon>Pseudomonadota</taxon>
        <taxon>Alphaproteobacteria</taxon>
        <taxon>Hyphomicrobiales</taxon>
        <taxon>Rhizobiaceae</taxon>
        <taxon>Rhizobium/Agrobacterium group</taxon>
        <taxon>Rhizobium</taxon>
    </lineage>
</organism>
<evidence type="ECO:0000313" key="3">
    <source>
        <dbReference type="Proteomes" id="UP000014411"/>
    </source>
</evidence>
<dbReference type="InterPro" id="IPR000182">
    <property type="entry name" value="GNAT_dom"/>
</dbReference>
<dbReference type="SUPFAM" id="SSF55729">
    <property type="entry name" value="Acyl-CoA N-acyltransferases (Nat)"/>
    <property type="match status" value="1"/>
</dbReference>
<dbReference type="PANTHER" id="PTHR43617:SF2">
    <property type="entry name" value="UPF0039 PROTEIN SLL0451"/>
    <property type="match status" value="1"/>
</dbReference>